<keyword evidence="1 7" id="KW-0028">Amino-acid biosynthesis</keyword>
<protein>
    <recommendedName>
        <fullName evidence="7">Shikimate kinase</fullName>
        <shortName evidence="7">SK</shortName>
        <ecNumber evidence="7">2.7.1.71</ecNumber>
    </recommendedName>
</protein>
<evidence type="ECO:0000313" key="9">
    <source>
        <dbReference type="Proteomes" id="UP000516093"/>
    </source>
</evidence>
<evidence type="ECO:0000256" key="6">
    <source>
        <dbReference type="ARBA" id="ARBA00023141"/>
    </source>
</evidence>
<keyword evidence="4 7" id="KW-0418">Kinase</keyword>
<dbReference type="RefSeq" id="WP_187733803.1">
    <property type="nucleotide sequence ID" value="NZ_BMFN01000001.1"/>
</dbReference>
<keyword evidence="7" id="KW-0479">Metal-binding</keyword>
<gene>
    <name evidence="7" type="primary">aroK</name>
    <name evidence="8" type="ORF">H9L05_08575</name>
</gene>
<name>A0A7H0GZ77_9BACT</name>
<keyword evidence="9" id="KW-1185">Reference proteome</keyword>
<evidence type="ECO:0000256" key="1">
    <source>
        <dbReference type="ARBA" id="ARBA00022605"/>
    </source>
</evidence>
<dbReference type="Gene3D" id="3.40.50.300">
    <property type="entry name" value="P-loop containing nucleotide triphosphate hydrolases"/>
    <property type="match status" value="1"/>
</dbReference>
<dbReference type="GO" id="GO:0008652">
    <property type="term" value="P:amino acid biosynthetic process"/>
    <property type="evidence" value="ECO:0007669"/>
    <property type="project" value="UniProtKB-KW"/>
</dbReference>
<dbReference type="GO" id="GO:0004765">
    <property type="term" value="F:shikimate kinase activity"/>
    <property type="evidence" value="ECO:0007669"/>
    <property type="project" value="UniProtKB-UniRule"/>
</dbReference>
<dbReference type="EC" id="2.7.1.71" evidence="7"/>
<dbReference type="PANTHER" id="PTHR21087">
    <property type="entry name" value="SHIKIMATE KINASE"/>
    <property type="match status" value="1"/>
</dbReference>
<dbReference type="InterPro" id="IPR031322">
    <property type="entry name" value="Shikimate/glucono_kinase"/>
</dbReference>
<keyword evidence="3 7" id="KW-0547">Nucleotide-binding</keyword>
<evidence type="ECO:0000256" key="5">
    <source>
        <dbReference type="ARBA" id="ARBA00022840"/>
    </source>
</evidence>
<sequence>MIADDSLYLIGMPGAGKTTLGLALATRLEMPFRDLDEEIVAHEKRSILEIFATDGQDYFREVEAAVLRTLITSQPRMVLATGGGTPCFHQNMDLLLATGIPLYLAVPVPELLQRLRRNLSRRPLLTDIPDEKALTAHISETLALRQRFYDRAPLRCEGICTVEAIWHLLHTYYTTG</sequence>
<dbReference type="GO" id="GO:0009423">
    <property type="term" value="P:chorismate biosynthetic process"/>
    <property type="evidence" value="ECO:0007669"/>
    <property type="project" value="UniProtKB-UniRule"/>
</dbReference>
<comment type="subunit">
    <text evidence="7">Monomer.</text>
</comment>
<feature type="binding site" evidence="7">
    <location>
        <position position="60"/>
    </location>
    <ligand>
        <name>substrate</name>
    </ligand>
</feature>
<comment type="cofactor">
    <cofactor evidence="7">
        <name>Mg(2+)</name>
        <dbReference type="ChEBI" id="CHEBI:18420"/>
    </cofactor>
    <text evidence="7">Binds 1 Mg(2+) ion per subunit.</text>
</comment>
<evidence type="ECO:0000256" key="2">
    <source>
        <dbReference type="ARBA" id="ARBA00022679"/>
    </source>
</evidence>
<feature type="binding site" evidence="7">
    <location>
        <begin position="14"/>
        <end position="19"/>
    </location>
    <ligand>
        <name>ATP</name>
        <dbReference type="ChEBI" id="CHEBI:30616"/>
    </ligand>
</feature>
<dbReference type="InterPro" id="IPR027417">
    <property type="entry name" value="P-loop_NTPase"/>
</dbReference>
<keyword evidence="6 7" id="KW-0057">Aromatic amino acid biosynthesis</keyword>
<feature type="binding site" evidence="7">
    <location>
        <position position="18"/>
    </location>
    <ligand>
        <name>Mg(2+)</name>
        <dbReference type="ChEBI" id="CHEBI:18420"/>
    </ligand>
</feature>
<comment type="catalytic activity">
    <reaction evidence="7">
        <text>shikimate + ATP = 3-phosphoshikimate + ADP + H(+)</text>
        <dbReference type="Rhea" id="RHEA:13121"/>
        <dbReference type="ChEBI" id="CHEBI:15378"/>
        <dbReference type="ChEBI" id="CHEBI:30616"/>
        <dbReference type="ChEBI" id="CHEBI:36208"/>
        <dbReference type="ChEBI" id="CHEBI:145989"/>
        <dbReference type="ChEBI" id="CHEBI:456216"/>
        <dbReference type="EC" id="2.7.1.71"/>
    </reaction>
</comment>
<comment type="similarity">
    <text evidence="7">Belongs to the shikimate kinase family.</text>
</comment>
<organism evidence="8 9">
    <name type="scientific">Hymenobacter qilianensis</name>
    <dbReference type="NCBI Taxonomy" id="1385715"/>
    <lineage>
        <taxon>Bacteria</taxon>
        <taxon>Pseudomonadati</taxon>
        <taxon>Bacteroidota</taxon>
        <taxon>Cytophagia</taxon>
        <taxon>Cytophagales</taxon>
        <taxon>Hymenobacteraceae</taxon>
        <taxon>Hymenobacter</taxon>
    </lineage>
</organism>
<comment type="caution">
    <text evidence="7">Lacks conserved residue(s) required for the propagation of feature annotation.</text>
</comment>
<feature type="binding site" evidence="7">
    <location>
        <position position="83"/>
    </location>
    <ligand>
        <name>substrate</name>
    </ligand>
</feature>
<dbReference type="PANTHER" id="PTHR21087:SF16">
    <property type="entry name" value="SHIKIMATE KINASE 1, CHLOROPLASTIC"/>
    <property type="match status" value="1"/>
</dbReference>
<dbReference type="InterPro" id="IPR000623">
    <property type="entry name" value="Shikimate_kinase/TSH1"/>
</dbReference>
<evidence type="ECO:0000313" key="8">
    <source>
        <dbReference type="EMBL" id="QNP53593.1"/>
    </source>
</evidence>
<evidence type="ECO:0000256" key="7">
    <source>
        <dbReference type="HAMAP-Rule" id="MF_00109"/>
    </source>
</evidence>
<dbReference type="KEGG" id="hqi:H9L05_08575"/>
<dbReference type="UniPathway" id="UPA00053">
    <property type="reaction ID" value="UER00088"/>
</dbReference>
<comment type="pathway">
    <text evidence="7">Metabolic intermediate biosynthesis; chorismate biosynthesis; chorismate from D-erythrose 4-phosphate and phosphoenolpyruvate: step 5/7.</text>
</comment>
<dbReference type="GO" id="GO:0005829">
    <property type="term" value="C:cytosol"/>
    <property type="evidence" value="ECO:0007669"/>
    <property type="project" value="TreeGrafter"/>
</dbReference>
<keyword evidence="7" id="KW-0963">Cytoplasm</keyword>
<dbReference type="EMBL" id="CP060784">
    <property type="protein sequence ID" value="QNP53593.1"/>
    <property type="molecule type" value="Genomic_DNA"/>
</dbReference>
<dbReference type="SUPFAM" id="SSF52540">
    <property type="entry name" value="P-loop containing nucleoside triphosphate hydrolases"/>
    <property type="match status" value="1"/>
</dbReference>
<comment type="function">
    <text evidence="7">Catalyzes the specific phosphorylation of the 3-hydroxyl group of shikimic acid using ATP as a cosubstrate.</text>
</comment>
<keyword evidence="2 7" id="KW-0808">Transferase</keyword>
<keyword evidence="7" id="KW-0460">Magnesium</keyword>
<proteinExistence type="inferred from homology"/>
<dbReference type="GO" id="GO:0000287">
    <property type="term" value="F:magnesium ion binding"/>
    <property type="evidence" value="ECO:0007669"/>
    <property type="project" value="UniProtKB-UniRule"/>
</dbReference>
<evidence type="ECO:0000256" key="4">
    <source>
        <dbReference type="ARBA" id="ARBA00022777"/>
    </source>
</evidence>
<feature type="binding site" evidence="7">
    <location>
        <position position="36"/>
    </location>
    <ligand>
        <name>substrate</name>
    </ligand>
</feature>
<reference evidence="8 9" key="1">
    <citation type="submission" date="2020-08" db="EMBL/GenBank/DDBJ databases">
        <title>Genome sequence of Hymenobacter qilianensis JCM 19763T.</title>
        <authorList>
            <person name="Hyun D.-W."/>
            <person name="Bae J.-W."/>
        </authorList>
    </citation>
    <scope>NUCLEOTIDE SEQUENCE [LARGE SCALE GENOMIC DNA]</scope>
    <source>
        <strain evidence="8 9">JCM 19763</strain>
    </source>
</reference>
<comment type="subcellular location">
    <subcellularLocation>
        <location evidence="7">Cytoplasm</location>
    </subcellularLocation>
</comment>
<dbReference type="PRINTS" id="PR01100">
    <property type="entry name" value="SHIKIMTKNASE"/>
</dbReference>
<dbReference type="GO" id="GO:0005524">
    <property type="term" value="F:ATP binding"/>
    <property type="evidence" value="ECO:0007669"/>
    <property type="project" value="UniProtKB-UniRule"/>
</dbReference>
<dbReference type="CDD" id="cd00464">
    <property type="entry name" value="SK"/>
    <property type="match status" value="1"/>
</dbReference>
<accession>A0A7H0GZ77</accession>
<dbReference type="Pfam" id="PF01202">
    <property type="entry name" value="SKI"/>
    <property type="match status" value="1"/>
</dbReference>
<dbReference type="AlphaFoldDB" id="A0A7H0GZ77"/>
<feature type="binding site" evidence="7">
    <location>
        <position position="122"/>
    </location>
    <ligand>
        <name>ATP</name>
        <dbReference type="ChEBI" id="CHEBI:30616"/>
    </ligand>
</feature>
<keyword evidence="5 7" id="KW-0067">ATP-binding</keyword>
<dbReference type="GO" id="GO:0009073">
    <property type="term" value="P:aromatic amino acid family biosynthetic process"/>
    <property type="evidence" value="ECO:0007669"/>
    <property type="project" value="UniProtKB-KW"/>
</dbReference>
<dbReference type="HAMAP" id="MF_00109">
    <property type="entry name" value="Shikimate_kinase"/>
    <property type="match status" value="1"/>
</dbReference>
<dbReference type="Proteomes" id="UP000516093">
    <property type="component" value="Chromosome"/>
</dbReference>
<evidence type="ECO:0000256" key="3">
    <source>
        <dbReference type="ARBA" id="ARBA00022741"/>
    </source>
</evidence>
<feature type="binding site" evidence="7">
    <location>
        <position position="145"/>
    </location>
    <ligand>
        <name>substrate</name>
    </ligand>
</feature>